<keyword evidence="3" id="KW-1185">Reference proteome</keyword>
<evidence type="ECO:0000313" key="2">
    <source>
        <dbReference type="EMBL" id="WCO65472.1"/>
    </source>
</evidence>
<dbReference type="Proteomes" id="UP001216390">
    <property type="component" value="Chromosome"/>
</dbReference>
<organism evidence="2 3">
    <name type="scientific">Iamia majanohamensis</name>
    <dbReference type="NCBI Taxonomy" id="467976"/>
    <lineage>
        <taxon>Bacteria</taxon>
        <taxon>Bacillati</taxon>
        <taxon>Actinomycetota</taxon>
        <taxon>Acidimicrobiia</taxon>
        <taxon>Acidimicrobiales</taxon>
        <taxon>Iamiaceae</taxon>
        <taxon>Iamia</taxon>
    </lineage>
</organism>
<dbReference type="AlphaFoldDB" id="A0AAE9Y3P4"/>
<dbReference type="Pfam" id="PF04480">
    <property type="entry name" value="DUF559"/>
    <property type="match status" value="1"/>
</dbReference>
<sequence length="208" mass="23424">MTVHLPRHLPDPFAADLDGVPVVRPALILLQLAPRVHPARLARLLDWMWTRRLLSGPSVRAELEPVMHRGRAGTAVLRDLLDSLPDDYVPAASGLESRFASIVADHDLPAMRRQVDLGDGERWCGRVDFLACDLPLVVEVDSDRYHRALTDREADRRRQGRLDAAGFVVARVDEFQVWHRPGEVVERVRAAAWEARARRASSEARRAS</sequence>
<proteinExistence type="predicted"/>
<protein>
    <submittedName>
        <fullName evidence="2">DUF559 domain-containing protein</fullName>
    </submittedName>
</protein>
<dbReference type="Gene3D" id="3.40.960.10">
    <property type="entry name" value="VSR Endonuclease"/>
    <property type="match status" value="1"/>
</dbReference>
<reference evidence="2" key="1">
    <citation type="submission" date="2023-01" db="EMBL/GenBank/DDBJ databases">
        <title>The diversity of Class Acidimicrobiia in South China Sea sediment environments and the proposal of Iamia marina sp. nov., a novel species of the genus Iamia.</title>
        <authorList>
            <person name="He Y."/>
            <person name="Tian X."/>
        </authorList>
    </citation>
    <scope>NUCLEOTIDE SEQUENCE</scope>
    <source>
        <strain evidence="2">DSM 19957</strain>
    </source>
</reference>
<dbReference type="KEGG" id="ima:PO878_13295"/>
<gene>
    <name evidence="2" type="ORF">PO878_13295</name>
</gene>
<dbReference type="SUPFAM" id="SSF52980">
    <property type="entry name" value="Restriction endonuclease-like"/>
    <property type="match status" value="1"/>
</dbReference>
<name>A0AAE9Y3P4_9ACTN</name>
<accession>A0AAE9Y3P4</accession>
<evidence type="ECO:0000313" key="3">
    <source>
        <dbReference type="Proteomes" id="UP001216390"/>
    </source>
</evidence>
<dbReference type="InterPro" id="IPR011335">
    <property type="entry name" value="Restrct_endonuc-II-like"/>
</dbReference>
<dbReference type="InterPro" id="IPR007569">
    <property type="entry name" value="DUF559"/>
</dbReference>
<feature type="domain" description="DUF559" evidence="1">
    <location>
        <begin position="127"/>
        <end position="189"/>
    </location>
</feature>
<dbReference type="EMBL" id="CP116942">
    <property type="protein sequence ID" value="WCO65472.1"/>
    <property type="molecule type" value="Genomic_DNA"/>
</dbReference>
<evidence type="ECO:0000259" key="1">
    <source>
        <dbReference type="Pfam" id="PF04480"/>
    </source>
</evidence>
<dbReference type="RefSeq" id="WP_272734997.1">
    <property type="nucleotide sequence ID" value="NZ_CP116942.1"/>
</dbReference>